<dbReference type="Proteomes" id="UP000008281">
    <property type="component" value="Unassembled WGS sequence"/>
</dbReference>
<organism evidence="2">
    <name type="scientific">Caenorhabditis remanei</name>
    <name type="common">Caenorhabditis vulgaris</name>
    <dbReference type="NCBI Taxonomy" id="31234"/>
    <lineage>
        <taxon>Eukaryota</taxon>
        <taxon>Metazoa</taxon>
        <taxon>Ecdysozoa</taxon>
        <taxon>Nematoda</taxon>
        <taxon>Chromadorea</taxon>
        <taxon>Rhabditida</taxon>
        <taxon>Rhabditina</taxon>
        <taxon>Rhabditomorpha</taxon>
        <taxon>Rhabditoidea</taxon>
        <taxon>Rhabditidae</taxon>
        <taxon>Peloderinae</taxon>
        <taxon>Caenorhabditis</taxon>
    </lineage>
</organism>
<dbReference type="EMBL" id="DS268409">
    <property type="protein sequence ID" value="EFO95119.1"/>
    <property type="molecule type" value="Genomic_DNA"/>
</dbReference>
<proteinExistence type="predicted"/>
<name>E3LHA0_CAERE</name>
<evidence type="ECO:0000313" key="1">
    <source>
        <dbReference type="EMBL" id="EFO95119.1"/>
    </source>
</evidence>
<keyword evidence="2" id="KW-1185">Reference proteome</keyword>
<gene>
    <name evidence="1" type="ORF">CRE_08742</name>
</gene>
<dbReference type="HOGENOM" id="CLU_683783_0_0_1"/>
<dbReference type="AlphaFoldDB" id="E3LHA0"/>
<protein>
    <submittedName>
        <fullName evidence="1">Uncharacterized protein</fullName>
    </submittedName>
</protein>
<accession>E3LHA0</accession>
<sequence length="403" mass="47779">MEGTQQNAIVSTTEQQDTNRYYSLEDMVKMPDELFNWVVWMHDQLEQTSNCCSNSKNRSTQEDINPIVKRHAFSHIKFRGKLYYDWIPVTKKVRESRPEARTWNVFPETKSAICQIENVFLNVFLEKAKQVEEIIEIPEPDDNDTISRITISWKHKEFIETEELKMVLLIEWGEMNSCMKEFDFSFKGAQEILDVLVKPTYIMELLIDCSCSYQLFEWIEKEVTKRYETGQISTRVKHLHWKCDSSPGSFILLFKIFNPQYLRGLRMEKYEFVKEEITKLVGMKQWQNLVEVQLESFFPGDVERLLESDVIKAYTLVDETGIGNIIEGFRNKTRQRADNPFFDLKLLCYKKKSWEWRKYLKKKGIPFNINSPTYFTRDLINSEEDLLVFKVEKKSVSGKNNIT</sequence>
<reference evidence="1" key="1">
    <citation type="submission" date="2007-07" db="EMBL/GenBank/DDBJ databases">
        <title>PCAP assembly of the Caenorhabditis remanei genome.</title>
        <authorList>
            <consortium name="The Caenorhabditis remanei Sequencing Consortium"/>
            <person name="Wilson R.K."/>
        </authorList>
    </citation>
    <scope>NUCLEOTIDE SEQUENCE [LARGE SCALE GENOMIC DNA]</scope>
    <source>
        <strain evidence="1">PB4641</strain>
    </source>
</reference>
<evidence type="ECO:0000313" key="2">
    <source>
        <dbReference type="Proteomes" id="UP000008281"/>
    </source>
</evidence>